<protein>
    <submittedName>
        <fullName evidence="1">Uncharacterized protein</fullName>
    </submittedName>
</protein>
<name>A0A0B6ZTF5_9EUPU</name>
<gene>
    <name evidence="1" type="primary">ORF80375</name>
</gene>
<organism evidence="1">
    <name type="scientific">Arion vulgaris</name>
    <dbReference type="NCBI Taxonomy" id="1028688"/>
    <lineage>
        <taxon>Eukaryota</taxon>
        <taxon>Metazoa</taxon>
        <taxon>Spiralia</taxon>
        <taxon>Lophotrochozoa</taxon>
        <taxon>Mollusca</taxon>
        <taxon>Gastropoda</taxon>
        <taxon>Heterobranchia</taxon>
        <taxon>Euthyneura</taxon>
        <taxon>Panpulmonata</taxon>
        <taxon>Eupulmonata</taxon>
        <taxon>Stylommatophora</taxon>
        <taxon>Helicina</taxon>
        <taxon>Arionoidea</taxon>
        <taxon>Arionidae</taxon>
        <taxon>Arion</taxon>
    </lineage>
</organism>
<evidence type="ECO:0000313" key="1">
    <source>
        <dbReference type="EMBL" id="CEK71919.1"/>
    </source>
</evidence>
<dbReference type="AlphaFoldDB" id="A0A0B6ZTF5"/>
<proteinExistence type="predicted"/>
<accession>A0A0B6ZTF5</accession>
<dbReference type="EMBL" id="HACG01025054">
    <property type="protein sequence ID" value="CEK71919.1"/>
    <property type="molecule type" value="Transcribed_RNA"/>
</dbReference>
<reference evidence="1" key="1">
    <citation type="submission" date="2014-12" db="EMBL/GenBank/DDBJ databases">
        <title>Insight into the proteome of Arion vulgaris.</title>
        <authorList>
            <person name="Aradska J."/>
            <person name="Bulat T."/>
            <person name="Smidak R."/>
            <person name="Sarate P."/>
            <person name="Gangsoo J."/>
            <person name="Sialana F."/>
            <person name="Bilban M."/>
            <person name="Lubec G."/>
        </authorList>
    </citation>
    <scope>NUCLEOTIDE SEQUENCE</scope>
    <source>
        <tissue evidence="1">Skin</tissue>
    </source>
</reference>
<sequence>MMLIALSNGSVVHKMNANDFLDMEVTIMEHGFSEPAAHNYIRFLHEGIQKAEVALQDQ</sequence>